<organism evidence="1 2">
    <name type="scientific">Gordonia phosphorivorans</name>
    <dbReference type="NCBI Taxonomy" id="1056982"/>
    <lineage>
        <taxon>Bacteria</taxon>
        <taxon>Bacillati</taxon>
        <taxon>Actinomycetota</taxon>
        <taxon>Actinomycetes</taxon>
        <taxon>Mycobacteriales</taxon>
        <taxon>Gordoniaceae</taxon>
        <taxon>Gordonia</taxon>
    </lineage>
</organism>
<keyword evidence="2" id="KW-1185">Reference proteome</keyword>
<gene>
    <name evidence="1" type="ORF">ACFFJD_08700</name>
</gene>
<sequence>MPTAVDELTALISATPQIKDVHFWAQLPGEWVESGSTRIRVLADQVVPAVRERLAA</sequence>
<evidence type="ECO:0000313" key="1">
    <source>
        <dbReference type="EMBL" id="MFC0314929.1"/>
    </source>
</evidence>
<dbReference type="RefSeq" id="WP_382363164.1">
    <property type="nucleotide sequence ID" value="NZ_JBHLWV010000019.1"/>
</dbReference>
<dbReference type="Proteomes" id="UP001589783">
    <property type="component" value="Unassembled WGS sequence"/>
</dbReference>
<dbReference type="EMBL" id="JBHLWV010000019">
    <property type="protein sequence ID" value="MFC0314929.1"/>
    <property type="molecule type" value="Genomic_DNA"/>
</dbReference>
<accession>A0ABV6H7S8</accession>
<proteinExistence type="predicted"/>
<evidence type="ECO:0000313" key="2">
    <source>
        <dbReference type="Proteomes" id="UP001589783"/>
    </source>
</evidence>
<protein>
    <submittedName>
        <fullName evidence="1">Uncharacterized protein</fullName>
    </submittedName>
</protein>
<comment type="caution">
    <text evidence="1">The sequence shown here is derived from an EMBL/GenBank/DDBJ whole genome shotgun (WGS) entry which is preliminary data.</text>
</comment>
<name>A0ABV6H7S8_9ACTN</name>
<reference evidence="1 2" key="1">
    <citation type="submission" date="2024-09" db="EMBL/GenBank/DDBJ databases">
        <authorList>
            <person name="Sun Q."/>
            <person name="Mori K."/>
        </authorList>
    </citation>
    <scope>NUCLEOTIDE SEQUENCE [LARGE SCALE GENOMIC DNA]</scope>
    <source>
        <strain evidence="1 2">CCM 7957</strain>
    </source>
</reference>